<evidence type="ECO:0000256" key="16">
    <source>
        <dbReference type="ARBA" id="ARBA00023034"/>
    </source>
</evidence>
<dbReference type="Gene3D" id="3.90.550.50">
    <property type="match status" value="1"/>
</dbReference>
<comment type="subcellular location">
    <subcellularLocation>
        <location evidence="2">Golgi apparatus membrane</location>
        <topology evidence="2">Single-pass type II membrane protein</topology>
    </subcellularLocation>
</comment>
<evidence type="ECO:0000256" key="6">
    <source>
        <dbReference type="ARBA" id="ARBA00022614"/>
    </source>
</evidence>
<dbReference type="SUPFAM" id="SSF52058">
    <property type="entry name" value="L domain-like"/>
    <property type="match status" value="1"/>
</dbReference>
<name>A0AAD6WB89_9ROSI</name>
<accession>A0AAD6WB89</accession>
<feature type="transmembrane region" description="Helical" evidence="21">
    <location>
        <begin position="566"/>
        <end position="587"/>
    </location>
</feature>
<evidence type="ECO:0000256" key="2">
    <source>
        <dbReference type="ARBA" id="ARBA00004323"/>
    </source>
</evidence>
<dbReference type="Pfam" id="PF13334">
    <property type="entry name" value="DUF4094"/>
    <property type="match status" value="1"/>
</dbReference>
<evidence type="ECO:0000256" key="8">
    <source>
        <dbReference type="ARBA" id="ARBA00022679"/>
    </source>
</evidence>
<dbReference type="Gene3D" id="1.10.510.10">
    <property type="entry name" value="Transferase(Phosphotransferase) domain 1"/>
    <property type="match status" value="2"/>
</dbReference>
<dbReference type="InterPro" id="IPR013210">
    <property type="entry name" value="LRR_N_plant-typ"/>
</dbReference>
<dbReference type="InterPro" id="IPR001245">
    <property type="entry name" value="Ser-Thr/Tyr_kinase_cat_dom"/>
</dbReference>
<dbReference type="InterPro" id="IPR000719">
    <property type="entry name" value="Prot_kinase_dom"/>
</dbReference>
<comment type="pathway">
    <text evidence="3">Protein modification; protein glycosylation.</text>
</comment>
<sequence>MHTRGGSSSRGQSGLGFGSRVSSLLLAMFAAMATIYVAGRLWQDAETRLHLVEELDKRSEQGKSAVSVDDTLKIIACREQQKRLSAVEMELAAARQAGFVSNKLGDKGDGHSKKRILVVIGIITTFGRKKNRDAIRKAWMPTGAALKKMEDEKGIVLRFVIGRSANRGDSLDREIDNENRQTNDFIVLDGQVEATEEQPKKSKLFFIHAVETWDAEFYAKVNDDVYVNIDALGATLSTHLDKPRSYIGCMKSGEVFSEPTHKWYEPDWWKFGDAKSYFRHASGEIYAISRALAQFISINRSLLRTYAHDDVSTGSWFIGLDVQHVDESKFCCSSWATDPVEDKQALLDFVNYLPHSRSLNWKQSSPVCKNWSGVICSGDGTRVISVRLPGVGFHGPIPPNTLSRLSALQVLSLRSNGISGEFPFDFSNLKNLSFLYLQYNNLSGPLPFDFSVWPNLTIVNLSNNRFNGSIPYSFSNLSHLAVLNLANNSFSGEVPDFNLPNLQQINMSNNNLTGSVPRSLRRFPNSVFSGNNIPFEAFPPQAPPVVTPSATPYPRSRNSRGLGEKALLGIIVAACVLGLVAFVYLIVVCCSRKKGEDEFSGKLQKGGMSPEKVVSRSQDANNRLTFFEGCNYAFDLEDLLRASAEILGKGTFGMAYKAILEDATTVVVKRLKEVSVGKRDFEQQMEVVGSIRHENVVELKAYYYSKDEKLMVYDYYSQGSVASMLHGKRGGERIPLDWDTRMRIAIGAARGIALIHAENGGKFVHGNIKSSNIFLNSRCYGCVSDLGLVTITSSLAPPIAPEVFDVELMRYPNIEEEMVEMLQIAMSCLARMPDQRPKMTEVVKMIENVRQIDTENHQPSESRSESSTPPPLGGFGK</sequence>
<organism evidence="23 24">
    <name type="scientific">Populus alba x Populus x berolinensis</name>
    <dbReference type="NCBI Taxonomy" id="444605"/>
    <lineage>
        <taxon>Eukaryota</taxon>
        <taxon>Viridiplantae</taxon>
        <taxon>Streptophyta</taxon>
        <taxon>Embryophyta</taxon>
        <taxon>Tracheophyta</taxon>
        <taxon>Spermatophyta</taxon>
        <taxon>Magnoliopsida</taxon>
        <taxon>eudicotyledons</taxon>
        <taxon>Gunneridae</taxon>
        <taxon>Pentapetalae</taxon>
        <taxon>rosids</taxon>
        <taxon>fabids</taxon>
        <taxon>Malpighiales</taxon>
        <taxon>Salicaceae</taxon>
        <taxon>Saliceae</taxon>
        <taxon>Populus</taxon>
    </lineage>
</organism>
<dbReference type="EMBL" id="JAQIZT010000003">
    <property type="protein sequence ID" value="KAJ7004194.1"/>
    <property type="molecule type" value="Genomic_DNA"/>
</dbReference>
<keyword evidence="7" id="KW-0328">Glycosyltransferase</keyword>
<keyword evidence="12 19" id="KW-0547">Nucleotide-binding</keyword>
<evidence type="ECO:0000256" key="19">
    <source>
        <dbReference type="PROSITE-ProRule" id="PRU10141"/>
    </source>
</evidence>
<evidence type="ECO:0000256" key="11">
    <source>
        <dbReference type="ARBA" id="ARBA00022737"/>
    </source>
</evidence>
<evidence type="ECO:0000256" key="1">
    <source>
        <dbReference type="ARBA" id="ARBA00001936"/>
    </source>
</evidence>
<dbReference type="InterPro" id="IPR002659">
    <property type="entry name" value="Glyco_trans_31"/>
</dbReference>
<dbReference type="InterPro" id="IPR011009">
    <property type="entry name" value="Kinase-like_dom_sf"/>
</dbReference>
<dbReference type="PANTHER" id="PTHR48010">
    <property type="entry name" value="OS05G0588300 PROTEIN"/>
    <property type="match status" value="1"/>
</dbReference>
<dbReference type="SUPFAM" id="SSF56112">
    <property type="entry name" value="Protein kinase-like (PK-like)"/>
    <property type="match status" value="1"/>
</dbReference>
<keyword evidence="9 21" id="KW-0812">Transmembrane</keyword>
<evidence type="ECO:0000256" key="12">
    <source>
        <dbReference type="ARBA" id="ARBA00022741"/>
    </source>
</evidence>
<evidence type="ECO:0000256" key="10">
    <source>
        <dbReference type="ARBA" id="ARBA00022729"/>
    </source>
</evidence>
<dbReference type="InterPro" id="IPR032675">
    <property type="entry name" value="LRR_dom_sf"/>
</dbReference>
<keyword evidence="18" id="KW-0464">Manganese</keyword>
<evidence type="ECO:0000256" key="15">
    <source>
        <dbReference type="ARBA" id="ARBA00022989"/>
    </source>
</evidence>
<keyword evidence="17 21" id="KW-0472">Membrane</keyword>
<dbReference type="InterPro" id="IPR025298">
    <property type="entry name" value="DUF4094"/>
</dbReference>
<keyword evidence="5" id="KW-0597">Phosphoprotein</keyword>
<protein>
    <recommendedName>
        <fullName evidence="22">Protein kinase domain-containing protein</fullName>
    </recommendedName>
</protein>
<dbReference type="Pfam" id="PF07714">
    <property type="entry name" value="PK_Tyr_Ser-Thr"/>
    <property type="match status" value="1"/>
</dbReference>
<dbReference type="InterPro" id="IPR050994">
    <property type="entry name" value="At_inactive_RLKs"/>
</dbReference>
<keyword evidence="24" id="KW-1185">Reference proteome</keyword>
<proteinExistence type="inferred from homology"/>
<feature type="transmembrane region" description="Helical" evidence="21">
    <location>
        <begin position="20"/>
        <end position="39"/>
    </location>
</feature>
<evidence type="ECO:0000256" key="9">
    <source>
        <dbReference type="ARBA" id="ARBA00022692"/>
    </source>
</evidence>
<dbReference type="Pfam" id="PF08263">
    <property type="entry name" value="LRRNT_2"/>
    <property type="match status" value="1"/>
</dbReference>
<feature type="binding site" evidence="19">
    <location>
        <position position="678"/>
    </location>
    <ligand>
        <name>ATP</name>
        <dbReference type="ChEBI" id="CHEBI:30616"/>
    </ligand>
</feature>
<reference evidence="23" key="1">
    <citation type="journal article" date="2023" name="Mol. Ecol. Resour.">
        <title>Chromosome-level genome assembly of a triploid poplar Populus alba 'Berolinensis'.</title>
        <authorList>
            <person name="Chen S."/>
            <person name="Yu Y."/>
            <person name="Wang X."/>
            <person name="Wang S."/>
            <person name="Zhang T."/>
            <person name="Zhou Y."/>
            <person name="He R."/>
            <person name="Meng N."/>
            <person name="Wang Y."/>
            <person name="Liu W."/>
            <person name="Liu Z."/>
            <person name="Liu J."/>
            <person name="Guo Q."/>
            <person name="Huang H."/>
            <person name="Sederoff R.R."/>
            <person name="Wang G."/>
            <person name="Qu G."/>
            <person name="Chen S."/>
        </authorList>
    </citation>
    <scope>NUCLEOTIDE SEQUENCE</scope>
    <source>
        <strain evidence="23">SC-2020</strain>
    </source>
</reference>
<dbReference type="Gene3D" id="3.30.200.20">
    <property type="entry name" value="Phosphorylase Kinase, domain 1"/>
    <property type="match status" value="1"/>
</dbReference>
<evidence type="ECO:0000256" key="14">
    <source>
        <dbReference type="ARBA" id="ARBA00022968"/>
    </source>
</evidence>
<dbReference type="InterPro" id="IPR017441">
    <property type="entry name" value="Protein_kinase_ATP_BS"/>
</dbReference>
<dbReference type="GO" id="GO:0004672">
    <property type="term" value="F:protein kinase activity"/>
    <property type="evidence" value="ECO:0007669"/>
    <property type="project" value="InterPro"/>
</dbReference>
<dbReference type="PROSITE" id="PS50011">
    <property type="entry name" value="PROTEIN_KINASE_DOM"/>
    <property type="match status" value="1"/>
</dbReference>
<evidence type="ECO:0000313" key="24">
    <source>
        <dbReference type="Proteomes" id="UP001164929"/>
    </source>
</evidence>
<dbReference type="GO" id="GO:0016758">
    <property type="term" value="F:hexosyltransferase activity"/>
    <property type="evidence" value="ECO:0007669"/>
    <property type="project" value="InterPro"/>
</dbReference>
<evidence type="ECO:0000256" key="17">
    <source>
        <dbReference type="ARBA" id="ARBA00023136"/>
    </source>
</evidence>
<evidence type="ECO:0000256" key="3">
    <source>
        <dbReference type="ARBA" id="ARBA00004922"/>
    </source>
</evidence>
<keyword evidence="6" id="KW-0433">Leucine-rich repeat</keyword>
<evidence type="ECO:0000256" key="13">
    <source>
        <dbReference type="ARBA" id="ARBA00022840"/>
    </source>
</evidence>
<gene>
    <name evidence="23" type="ORF">NC653_009157</name>
</gene>
<dbReference type="Proteomes" id="UP001164929">
    <property type="component" value="Chromosome 3"/>
</dbReference>
<dbReference type="PROSITE" id="PS00107">
    <property type="entry name" value="PROTEIN_KINASE_ATP"/>
    <property type="match status" value="1"/>
</dbReference>
<evidence type="ECO:0000256" key="7">
    <source>
        <dbReference type="ARBA" id="ARBA00022676"/>
    </source>
</evidence>
<keyword evidence="11" id="KW-0677">Repeat</keyword>
<keyword evidence="14" id="KW-0735">Signal-anchor</keyword>
<dbReference type="PANTHER" id="PTHR48010:SF6">
    <property type="entry name" value="OS01G0223600 PROTEIN"/>
    <property type="match status" value="1"/>
</dbReference>
<evidence type="ECO:0000313" key="23">
    <source>
        <dbReference type="EMBL" id="KAJ7004194.1"/>
    </source>
</evidence>
<keyword evidence="16" id="KW-0333">Golgi apparatus</keyword>
<evidence type="ECO:0000259" key="22">
    <source>
        <dbReference type="PROSITE" id="PS50011"/>
    </source>
</evidence>
<keyword evidence="10" id="KW-0732">Signal</keyword>
<dbReference type="AlphaFoldDB" id="A0AAD6WB89"/>
<comment type="similarity">
    <text evidence="4">Belongs to the glycosyltransferase 31 family.</text>
</comment>
<feature type="region of interest" description="Disordered" evidence="20">
    <location>
        <begin position="853"/>
        <end position="877"/>
    </location>
</feature>
<feature type="compositionally biased region" description="Pro residues" evidence="20">
    <location>
        <begin position="868"/>
        <end position="877"/>
    </location>
</feature>
<dbReference type="GO" id="GO:0005524">
    <property type="term" value="F:ATP binding"/>
    <property type="evidence" value="ECO:0007669"/>
    <property type="project" value="UniProtKB-UniRule"/>
</dbReference>
<comment type="caution">
    <text evidence="23">The sequence shown here is derived from an EMBL/GenBank/DDBJ whole genome shotgun (WGS) entry which is preliminary data.</text>
</comment>
<feature type="domain" description="Protein kinase" evidence="22">
    <location>
        <begin position="641"/>
        <end position="877"/>
    </location>
</feature>
<dbReference type="FunFam" id="3.30.200.20:FF:000307">
    <property type="entry name" value="pollen receptor-like kinase 1"/>
    <property type="match status" value="1"/>
</dbReference>
<comment type="cofactor">
    <cofactor evidence="1">
        <name>Mn(2+)</name>
        <dbReference type="ChEBI" id="CHEBI:29035"/>
    </cofactor>
</comment>
<evidence type="ECO:0000256" key="5">
    <source>
        <dbReference type="ARBA" id="ARBA00022553"/>
    </source>
</evidence>
<evidence type="ECO:0000256" key="18">
    <source>
        <dbReference type="ARBA" id="ARBA00023211"/>
    </source>
</evidence>
<keyword evidence="13 19" id="KW-0067">ATP-binding</keyword>
<dbReference type="FunFam" id="3.90.550.50:FF:000022">
    <property type="entry name" value="Hexosyltransferase"/>
    <property type="match status" value="1"/>
</dbReference>
<dbReference type="Gene3D" id="3.80.10.10">
    <property type="entry name" value="Ribonuclease Inhibitor"/>
    <property type="match status" value="2"/>
</dbReference>
<evidence type="ECO:0000256" key="20">
    <source>
        <dbReference type="SAM" id="MobiDB-lite"/>
    </source>
</evidence>
<dbReference type="Pfam" id="PF01762">
    <property type="entry name" value="Galactosyl_T"/>
    <property type="match status" value="1"/>
</dbReference>
<evidence type="ECO:0000256" key="4">
    <source>
        <dbReference type="ARBA" id="ARBA00008661"/>
    </source>
</evidence>
<dbReference type="InterPro" id="IPR001611">
    <property type="entry name" value="Leu-rich_rpt"/>
</dbReference>
<dbReference type="Pfam" id="PF00560">
    <property type="entry name" value="LRR_1"/>
    <property type="match status" value="4"/>
</dbReference>
<dbReference type="FunFam" id="3.80.10.10:FF:000234">
    <property type="entry name" value="Probable inactive receptor kinase RLK902"/>
    <property type="match status" value="1"/>
</dbReference>
<keyword evidence="8" id="KW-0808">Transferase</keyword>
<evidence type="ECO:0000256" key="21">
    <source>
        <dbReference type="SAM" id="Phobius"/>
    </source>
</evidence>
<keyword evidence="15 21" id="KW-1133">Transmembrane helix</keyword>
<dbReference type="GO" id="GO:0000139">
    <property type="term" value="C:Golgi membrane"/>
    <property type="evidence" value="ECO:0007669"/>
    <property type="project" value="UniProtKB-SubCell"/>
</dbReference>
<feature type="compositionally biased region" description="Basic and acidic residues" evidence="20">
    <location>
        <begin position="853"/>
        <end position="864"/>
    </location>
</feature>